<name>A0ABW9U003_9BACL</name>
<organism evidence="8 9">
    <name type="scientific">Paenibacillus anseongense</name>
    <dbReference type="NCBI Taxonomy" id="2682845"/>
    <lineage>
        <taxon>Bacteria</taxon>
        <taxon>Bacillati</taxon>
        <taxon>Bacillota</taxon>
        <taxon>Bacilli</taxon>
        <taxon>Bacillales</taxon>
        <taxon>Paenibacillaceae</taxon>
        <taxon>Paenibacillus</taxon>
    </lineage>
</organism>
<dbReference type="EMBL" id="WSEM01000003">
    <property type="protein sequence ID" value="MVQ33333.1"/>
    <property type="molecule type" value="Genomic_DNA"/>
</dbReference>
<evidence type="ECO:0000256" key="3">
    <source>
        <dbReference type="ARBA" id="ARBA00022692"/>
    </source>
</evidence>
<dbReference type="PANTHER" id="PTHR31272:SF9">
    <property type="entry name" value="BLL1027 PROTEIN"/>
    <property type="match status" value="1"/>
</dbReference>
<feature type="transmembrane region" description="Helical" evidence="6">
    <location>
        <begin position="15"/>
        <end position="38"/>
    </location>
</feature>
<keyword evidence="4 6" id="KW-1133">Transmembrane helix</keyword>
<evidence type="ECO:0000256" key="2">
    <source>
        <dbReference type="ARBA" id="ARBA00006143"/>
    </source>
</evidence>
<comment type="subcellular location">
    <subcellularLocation>
        <location evidence="1">Membrane</location>
        <topology evidence="1">Multi-pass membrane protein</topology>
    </subcellularLocation>
</comment>
<feature type="transmembrane region" description="Helical" evidence="6">
    <location>
        <begin position="211"/>
        <end position="229"/>
    </location>
</feature>
<dbReference type="PANTHER" id="PTHR31272">
    <property type="entry name" value="CYTOCHROME C-TYPE BIOGENESIS PROTEIN HI_1454-RELATED"/>
    <property type="match status" value="1"/>
</dbReference>
<feature type="transmembrane region" description="Helical" evidence="6">
    <location>
        <begin position="59"/>
        <end position="81"/>
    </location>
</feature>
<feature type="transmembrane region" description="Helical" evidence="6">
    <location>
        <begin position="142"/>
        <end position="165"/>
    </location>
</feature>
<keyword evidence="3 6" id="KW-0812">Transmembrane</keyword>
<reference evidence="8 9" key="1">
    <citation type="submission" date="2019-12" db="EMBL/GenBank/DDBJ databases">
        <authorList>
            <person name="Huq M.A."/>
        </authorList>
    </citation>
    <scope>NUCLEOTIDE SEQUENCE [LARGE SCALE GENOMIC DNA]</scope>
    <source>
        <strain evidence="8 9">MAH-34</strain>
    </source>
</reference>
<dbReference type="RefSeq" id="WP_157317507.1">
    <property type="nucleotide sequence ID" value="NZ_WSEM01000003.1"/>
</dbReference>
<evidence type="ECO:0000256" key="6">
    <source>
        <dbReference type="SAM" id="Phobius"/>
    </source>
</evidence>
<dbReference type="InterPro" id="IPR003834">
    <property type="entry name" value="Cyt_c_assmbl_TM_dom"/>
</dbReference>
<dbReference type="Pfam" id="PF02683">
    <property type="entry name" value="DsbD_TM"/>
    <property type="match status" value="1"/>
</dbReference>
<feature type="domain" description="Cytochrome C biogenesis protein transmembrane" evidence="7">
    <location>
        <begin position="20"/>
        <end position="223"/>
    </location>
</feature>
<evidence type="ECO:0000256" key="4">
    <source>
        <dbReference type="ARBA" id="ARBA00022989"/>
    </source>
</evidence>
<evidence type="ECO:0000256" key="1">
    <source>
        <dbReference type="ARBA" id="ARBA00004141"/>
    </source>
</evidence>
<accession>A0ABW9U003</accession>
<dbReference type="Proteomes" id="UP000467637">
    <property type="component" value="Unassembled WGS sequence"/>
</dbReference>
<feature type="transmembrane region" description="Helical" evidence="6">
    <location>
        <begin position="101"/>
        <end position="121"/>
    </location>
</feature>
<comment type="caution">
    <text evidence="8">The sequence shown here is derived from an EMBL/GenBank/DDBJ whole genome shotgun (WGS) entry which is preliminary data.</text>
</comment>
<protein>
    <recommendedName>
        <fullName evidence="7">Cytochrome C biogenesis protein transmembrane domain-containing protein</fullName>
    </recommendedName>
</protein>
<sequence length="233" mass="25092">MEDLYHFTITGGISASTYILVCIVGIVSAVLACYLPVLAMFANYVQKGAAGDKRKAIRIALNFILGMVVTSVLTGWIIALIGQQLLPFVEKYNLLTWVPPVFDILAGLQLLGVISFAMPTFQKSLNQLQLPQSKFDAFKLGIPYGLVISPCAIPIFFALISYIALQGSPLHGALLMTTYSLGKGVILVAVAVFSISILSKLARWGGPVRKVAGYLSIAIGIIFLVIGFIKTDH</sequence>
<feature type="transmembrane region" description="Helical" evidence="6">
    <location>
        <begin position="177"/>
        <end position="199"/>
    </location>
</feature>
<evidence type="ECO:0000256" key="5">
    <source>
        <dbReference type="ARBA" id="ARBA00023136"/>
    </source>
</evidence>
<comment type="similarity">
    <text evidence="2">Belongs to the DsbD family.</text>
</comment>
<evidence type="ECO:0000313" key="9">
    <source>
        <dbReference type="Proteomes" id="UP000467637"/>
    </source>
</evidence>
<keyword evidence="5 6" id="KW-0472">Membrane</keyword>
<dbReference type="InterPro" id="IPR051790">
    <property type="entry name" value="Cytochrome_c-biogenesis_DsbD"/>
</dbReference>
<keyword evidence="9" id="KW-1185">Reference proteome</keyword>
<evidence type="ECO:0000313" key="8">
    <source>
        <dbReference type="EMBL" id="MVQ33333.1"/>
    </source>
</evidence>
<proteinExistence type="inferred from homology"/>
<evidence type="ECO:0000259" key="7">
    <source>
        <dbReference type="Pfam" id="PF02683"/>
    </source>
</evidence>
<gene>
    <name evidence="8" type="ORF">GON05_01600</name>
</gene>